<evidence type="ECO:0000313" key="2">
    <source>
        <dbReference type="EMBL" id="GHI18200.1"/>
    </source>
</evidence>
<name>A0ABQ3NZK8_STRVG</name>
<dbReference type="EMBL" id="BNDV01000018">
    <property type="protein sequence ID" value="GHI18200.1"/>
    <property type="molecule type" value="Genomic_DNA"/>
</dbReference>
<organism evidence="2 3">
    <name type="scientific">Streptomyces virginiae</name>
    <name type="common">Streptomyces cinnamonensis</name>
    <dbReference type="NCBI Taxonomy" id="1961"/>
    <lineage>
        <taxon>Bacteria</taxon>
        <taxon>Bacillati</taxon>
        <taxon>Actinomycetota</taxon>
        <taxon>Actinomycetes</taxon>
        <taxon>Kitasatosporales</taxon>
        <taxon>Streptomycetaceae</taxon>
        <taxon>Streptomyces</taxon>
    </lineage>
</organism>
<accession>A0ABQ3NZK8</accession>
<feature type="region of interest" description="Disordered" evidence="1">
    <location>
        <begin position="78"/>
        <end position="139"/>
    </location>
</feature>
<sequence length="139" mass="14950">MARINKVRRDKAIAALKKAGMPAAVAATGWRLLALDQPLLPQVQELAEEDPEMFGLDVEDDDDQDTDDTPMTAAEAKVARLRGGHRLAPTIPGRPTAAERNAEALGALRERHARPRTAPVTAQKAADVLTRGVGRSADR</sequence>
<keyword evidence="3" id="KW-1185">Reference proteome</keyword>
<proteinExistence type="predicted"/>
<reference evidence="3" key="1">
    <citation type="submission" date="2020-09" db="EMBL/GenBank/DDBJ databases">
        <title>Whole genome shotgun sequence of Streptomyces cinnamonensis NBRC 15873.</title>
        <authorList>
            <person name="Komaki H."/>
            <person name="Tamura T."/>
        </authorList>
    </citation>
    <scope>NUCLEOTIDE SEQUENCE [LARGE SCALE GENOMIC DNA]</scope>
    <source>
        <strain evidence="3">NBRC 15873</strain>
    </source>
</reference>
<comment type="caution">
    <text evidence="2">The sequence shown here is derived from an EMBL/GenBank/DDBJ whole genome shotgun (WGS) entry which is preliminary data.</text>
</comment>
<dbReference type="Proteomes" id="UP000660554">
    <property type="component" value="Unassembled WGS sequence"/>
</dbReference>
<evidence type="ECO:0000313" key="3">
    <source>
        <dbReference type="Proteomes" id="UP000660554"/>
    </source>
</evidence>
<protein>
    <submittedName>
        <fullName evidence="2">Uncharacterized protein</fullName>
    </submittedName>
</protein>
<gene>
    <name evidence="2" type="ORF">Scinn_76630</name>
</gene>
<evidence type="ECO:0000256" key="1">
    <source>
        <dbReference type="SAM" id="MobiDB-lite"/>
    </source>
</evidence>